<dbReference type="RefSeq" id="WP_106757647.1">
    <property type="nucleotide sequence ID" value="NZ_PXWF02000202.1"/>
</dbReference>
<dbReference type="PANTHER" id="PTHR36927:SF3">
    <property type="entry name" value="GLUCANS BIOSYNTHESIS PROTEIN C"/>
    <property type="match status" value="1"/>
</dbReference>
<evidence type="ECO:0000313" key="3">
    <source>
        <dbReference type="EMBL" id="PWF48297.1"/>
    </source>
</evidence>
<reference evidence="3 4" key="1">
    <citation type="submission" date="2018-04" db="EMBL/GenBank/DDBJ databases">
        <title>Massilia violaceinigra sp. nov., a novel purple-pigmented bacterium isolated from Tianshan glacier, Xinjiang, China.</title>
        <authorList>
            <person name="Wang H."/>
        </authorList>
    </citation>
    <scope>NUCLEOTIDE SEQUENCE [LARGE SCALE GENOMIC DNA]</scope>
    <source>
        <strain evidence="3 4">B448-2</strain>
    </source>
</reference>
<feature type="transmembrane region" description="Helical" evidence="1">
    <location>
        <begin position="252"/>
        <end position="269"/>
    </location>
</feature>
<name>A0A2U2HLC4_9BURK</name>
<evidence type="ECO:0000259" key="2">
    <source>
        <dbReference type="Pfam" id="PF01757"/>
    </source>
</evidence>
<protein>
    <recommendedName>
        <fullName evidence="2">Acyltransferase 3 domain-containing protein</fullName>
    </recommendedName>
</protein>
<dbReference type="InterPro" id="IPR002656">
    <property type="entry name" value="Acyl_transf_3_dom"/>
</dbReference>
<evidence type="ECO:0000313" key="4">
    <source>
        <dbReference type="Proteomes" id="UP000241421"/>
    </source>
</evidence>
<dbReference type="InterPro" id="IPR050623">
    <property type="entry name" value="Glucan_succinyl_AcylTrfase"/>
</dbReference>
<feature type="transmembrane region" description="Helical" evidence="1">
    <location>
        <begin position="12"/>
        <end position="34"/>
    </location>
</feature>
<proteinExistence type="predicted"/>
<gene>
    <name evidence="3" type="ORF">C7C56_012085</name>
</gene>
<feature type="domain" description="Acyltransferase 3" evidence="2">
    <location>
        <begin position="11"/>
        <end position="367"/>
    </location>
</feature>
<keyword evidence="1" id="KW-1133">Transmembrane helix</keyword>
<feature type="transmembrane region" description="Helical" evidence="1">
    <location>
        <begin position="347"/>
        <end position="367"/>
    </location>
</feature>
<feature type="transmembrane region" description="Helical" evidence="1">
    <location>
        <begin position="227"/>
        <end position="245"/>
    </location>
</feature>
<keyword evidence="1" id="KW-0472">Membrane</keyword>
<dbReference type="OrthoDB" id="9809782at2"/>
<dbReference type="AlphaFoldDB" id="A0A2U2HLC4"/>
<feature type="transmembrane region" description="Helical" evidence="1">
    <location>
        <begin position="188"/>
        <end position="207"/>
    </location>
</feature>
<comment type="caution">
    <text evidence="3">The sequence shown here is derived from an EMBL/GenBank/DDBJ whole genome shotgun (WGS) entry which is preliminary data.</text>
</comment>
<keyword evidence="4" id="KW-1185">Reference proteome</keyword>
<feature type="transmembrane region" description="Helical" evidence="1">
    <location>
        <begin position="154"/>
        <end position="176"/>
    </location>
</feature>
<dbReference type="EMBL" id="PXWF02000202">
    <property type="protein sequence ID" value="PWF48297.1"/>
    <property type="molecule type" value="Genomic_DNA"/>
</dbReference>
<organism evidence="3 4">
    <name type="scientific">Massilia glaciei</name>
    <dbReference type="NCBI Taxonomy" id="1524097"/>
    <lineage>
        <taxon>Bacteria</taxon>
        <taxon>Pseudomonadati</taxon>
        <taxon>Pseudomonadota</taxon>
        <taxon>Betaproteobacteria</taxon>
        <taxon>Burkholderiales</taxon>
        <taxon>Oxalobacteraceae</taxon>
        <taxon>Telluria group</taxon>
        <taxon>Massilia</taxon>
    </lineage>
</organism>
<keyword evidence="1" id="KW-0812">Transmembrane</keyword>
<feature type="transmembrane region" description="Helical" evidence="1">
    <location>
        <begin position="318"/>
        <end position="341"/>
    </location>
</feature>
<dbReference type="PANTHER" id="PTHR36927">
    <property type="entry name" value="BLR4337 PROTEIN"/>
    <property type="match status" value="1"/>
</dbReference>
<evidence type="ECO:0000256" key="1">
    <source>
        <dbReference type="SAM" id="Phobius"/>
    </source>
</evidence>
<accession>A0A2U2HLC4</accession>
<dbReference type="GO" id="GO:0016747">
    <property type="term" value="F:acyltransferase activity, transferring groups other than amino-acyl groups"/>
    <property type="evidence" value="ECO:0007669"/>
    <property type="project" value="InterPro"/>
</dbReference>
<feature type="transmembrane region" description="Helical" evidence="1">
    <location>
        <begin position="289"/>
        <end position="306"/>
    </location>
</feature>
<dbReference type="Proteomes" id="UP000241421">
    <property type="component" value="Unassembled WGS sequence"/>
</dbReference>
<feature type="transmembrane region" description="Helical" evidence="1">
    <location>
        <begin position="92"/>
        <end position="110"/>
    </location>
</feature>
<feature type="transmembrane region" description="Helical" evidence="1">
    <location>
        <begin position="61"/>
        <end position="80"/>
    </location>
</feature>
<dbReference type="Pfam" id="PF01757">
    <property type="entry name" value="Acyl_transf_3"/>
    <property type="match status" value="1"/>
</dbReference>
<sequence>MQAHHHPTRLYFLDWVRILAFFVLIVYHIGMYYVSWDWHVKSAAKSDAIEPLMLLSSPWRLGLLFLISGVGARFMLAKLGALRFMRERSARLLVPLLFGMLVIVPPQSYFEVVEKLAYAGSYGDFLRLYLGAYGGFCSAPTECLILPTWNHLWFVAYLWVYTLLLGALMLPLGARFDALSDALARRLVGWRVFVLPLVALGLARVVMHARFPTTHALIDDWYNHANYFVLFLLGALLSRQAAFWARLDGLRWTALGTALACWAAMTIYYSLPEPMRAYDGLEGALQRLVYALCQWSAIIAVCGFAHRHLAFDSAARRYLTQAAFPVYIAHQTLIVGIAHLIKPAKLAPAIEAFVLFVLTLAISFALFELARRSALLRPLFGLPRNAAPATHAKAAPPAPAAHAAPAAPGAPAL</sequence>